<accession>A0ABW2ZIS5</accession>
<dbReference type="EMBL" id="JBHTIA010000011">
    <property type="protein sequence ID" value="MFD0766133.1"/>
    <property type="molecule type" value="Genomic_DNA"/>
</dbReference>
<protein>
    <submittedName>
        <fullName evidence="1">Uncharacterized protein</fullName>
    </submittedName>
</protein>
<evidence type="ECO:0000313" key="1">
    <source>
        <dbReference type="EMBL" id="MFD0766133.1"/>
    </source>
</evidence>
<name>A0ABW2ZIS5_9SPHI</name>
<evidence type="ECO:0000313" key="2">
    <source>
        <dbReference type="Proteomes" id="UP001597073"/>
    </source>
</evidence>
<proteinExistence type="predicted"/>
<organism evidence="1 2">
    <name type="scientific">Mucilaginibacter lutimaris</name>
    <dbReference type="NCBI Taxonomy" id="931629"/>
    <lineage>
        <taxon>Bacteria</taxon>
        <taxon>Pseudomonadati</taxon>
        <taxon>Bacteroidota</taxon>
        <taxon>Sphingobacteriia</taxon>
        <taxon>Sphingobacteriales</taxon>
        <taxon>Sphingobacteriaceae</taxon>
        <taxon>Mucilaginibacter</taxon>
    </lineage>
</organism>
<dbReference type="RefSeq" id="WP_377143774.1">
    <property type="nucleotide sequence ID" value="NZ_JBHTIA010000011.1"/>
</dbReference>
<sequence length="53" mass="5722">MSRAKISSAAAGGCFKGYIAKQDNNSYRAIGIAYYADDELALIAESFRVKPFA</sequence>
<comment type="caution">
    <text evidence="1">The sequence shown here is derived from an EMBL/GenBank/DDBJ whole genome shotgun (WGS) entry which is preliminary data.</text>
</comment>
<keyword evidence="2" id="KW-1185">Reference proteome</keyword>
<dbReference type="Proteomes" id="UP001597073">
    <property type="component" value="Unassembled WGS sequence"/>
</dbReference>
<gene>
    <name evidence="1" type="ORF">ACFQZI_14815</name>
</gene>
<reference evidence="2" key="1">
    <citation type="journal article" date="2019" name="Int. J. Syst. Evol. Microbiol.">
        <title>The Global Catalogue of Microorganisms (GCM) 10K type strain sequencing project: providing services to taxonomists for standard genome sequencing and annotation.</title>
        <authorList>
            <consortium name="The Broad Institute Genomics Platform"/>
            <consortium name="The Broad Institute Genome Sequencing Center for Infectious Disease"/>
            <person name="Wu L."/>
            <person name="Ma J."/>
        </authorList>
    </citation>
    <scope>NUCLEOTIDE SEQUENCE [LARGE SCALE GENOMIC DNA]</scope>
    <source>
        <strain evidence="2">CCUG 60742</strain>
    </source>
</reference>